<feature type="compositionally biased region" description="Low complexity" evidence="9">
    <location>
        <begin position="355"/>
        <end position="370"/>
    </location>
</feature>
<organism evidence="12 13">
    <name type="scientific">Drosophila lebanonensis</name>
    <name type="common">Fruit fly</name>
    <name type="synonym">Scaptodrosophila lebanonensis</name>
    <dbReference type="NCBI Taxonomy" id="7225"/>
    <lineage>
        <taxon>Eukaryota</taxon>
        <taxon>Metazoa</taxon>
        <taxon>Ecdysozoa</taxon>
        <taxon>Arthropoda</taxon>
        <taxon>Hexapoda</taxon>
        <taxon>Insecta</taxon>
        <taxon>Pterygota</taxon>
        <taxon>Neoptera</taxon>
        <taxon>Endopterygota</taxon>
        <taxon>Diptera</taxon>
        <taxon>Brachycera</taxon>
        <taxon>Muscomorpha</taxon>
        <taxon>Ephydroidea</taxon>
        <taxon>Drosophilidae</taxon>
        <taxon>Scaptodrosophila</taxon>
    </lineage>
</organism>
<feature type="compositionally biased region" description="Polar residues" evidence="9">
    <location>
        <begin position="181"/>
        <end position="190"/>
    </location>
</feature>
<dbReference type="InterPro" id="IPR054708">
    <property type="entry name" value="MTPAP-like_central"/>
</dbReference>
<dbReference type="SUPFAM" id="SSF81301">
    <property type="entry name" value="Nucleotidyltransferase"/>
    <property type="match status" value="1"/>
</dbReference>
<feature type="compositionally biased region" description="Polar residues" evidence="9">
    <location>
        <begin position="20"/>
        <end position="32"/>
    </location>
</feature>
<feature type="region of interest" description="Disordered" evidence="9">
    <location>
        <begin position="20"/>
        <end position="41"/>
    </location>
</feature>
<dbReference type="InterPro" id="IPR002058">
    <property type="entry name" value="PAP_assoc"/>
</dbReference>
<dbReference type="OrthoDB" id="2274644at2759"/>
<evidence type="ECO:0000256" key="3">
    <source>
        <dbReference type="ARBA" id="ARBA00004496"/>
    </source>
</evidence>
<keyword evidence="12" id="KW-1185">Reference proteome</keyword>
<evidence type="ECO:0000256" key="9">
    <source>
        <dbReference type="SAM" id="MobiDB-lite"/>
    </source>
</evidence>
<dbReference type="Proteomes" id="UP000504634">
    <property type="component" value="Unplaced"/>
</dbReference>
<protein>
    <submittedName>
        <fullName evidence="13">Poly(A) RNA polymerase gld-2 homolog B isoform X1</fullName>
    </submittedName>
</protein>
<dbReference type="GeneID" id="115633306"/>
<dbReference type="GO" id="GO:0046872">
    <property type="term" value="F:metal ion binding"/>
    <property type="evidence" value="ECO:0007669"/>
    <property type="project" value="UniProtKB-KW"/>
</dbReference>
<feature type="region of interest" description="Disordered" evidence="9">
    <location>
        <begin position="828"/>
        <end position="867"/>
    </location>
</feature>
<keyword evidence="7" id="KW-0460">Magnesium</keyword>
<feature type="region of interest" description="Disordered" evidence="9">
    <location>
        <begin position="903"/>
        <end position="964"/>
    </location>
</feature>
<reference evidence="13" key="1">
    <citation type="submission" date="2025-08" db="UniProtKB">
        <authorList>
            <consortium name="RefSeq"/>
        </authorList>
    </citation>
    <scope>IDENTIFICATION</scope>
    <source>
        <strain evidence="13">11010-0011.00</strain>
        <tissue evidence="13">Whole body</tissue>
    </source>
</reference>
<evidence type="ECO:0000256" key="2">
    <source>
        <dbReference type="ARBA" id="ARBA00001946"/>
    </source>
</evidence>
<dbReference type="PANTHER" id="PTHR12271">
    <property type="entry name" value="POLY A POLYMERASE CID PAP -RELATED"/>
    <property type="match status" value="1"/>
</dbReference>
<comment type="cofactor">
    <cofactor evidence="1">
        <name>Mn(2+)</name>
        <dbReference type="ChEBI" id="CHEBI:29035"/>
    </cofactor>
</comment>
<feature type="region of interest" description="Disordered" evidence="9">
    <location>
        <begin position="118"/>
        <end position="144"/>
    </location>
</feature>
<evidence type="ECO:0000313" key="12">
    <source>
        <dbReference type="Proteomes" id="UP000504634"/>
    </source>
</evidence>
<evidence type="ECO:0000256" key="8">
    <source>
        <dbReference type="ARBA" id="ARBA00038491"/>
    </source>
</evidence>
<keyword evidence="5" id="KW-0808">Transferase</keyword>
<proteinExistence type="inferred from homology"/>
<dbReference type="CDD" id="cd05402">
    <property type="entry name" value="NT_PAP_TUTase"/>
    <property type="match status" value="1"/>
</dbReference>
<evidence type="ECO:0000256" key="7">
    <source>
        <dbReference type="ARBA" id="ARBA00022842"/>
    </source>
</evidence>
<dbReference type="GO" id="GO:0031123">
    <property type="term" value="P:RNA 3'-end processing"/>
    <property type="evidence" value="ECO:0007669"/>
    <property type="project" value="TreeGrafter"/>
</dbReference>
<feature type="compositionally biased region" description="Low complexity" evidence="9">
    <location>
        <begin position="850"/>
        <end position="867"/>
    </location>
</feature>
<feature type="domain" description="PAP-associated" evidence="10">
    <location>
        <begin position="1294"/>
        <end position="1355"/>
    </location>
</feature>
<feature type="region of interest" description="Disordered" evidence="9">
    <location>
        <begin position="396"/>
        <end position="485"/>
    </location>
</feature>
<feature type="compositionally biased region" description="Polar residues" evidence="9">
    <location>
        <begin position="310"/>
        <end position="342"/>
    </location>
</feature>
<accession>A0A6J2UEK3</accession>
<dbReference type="Pfam" id="PF03828">
    <property type="entry name" value="PAP_assoc"/>
    <property type="match status" value="1"/>
</dbReference>
<evidence type="ECO:0000313" key="13">
    <source>
        <dbReference type="RefSeq" id="XP_030386585.1"/>
    </source>
</evidence>
<dbReference type="RefSeq" id="XP_030386585.1">
    <property type="nucleotide sequence ID" value="XM_030530725.1"/>
</dbReference>
<keyword evidence="4" id="KW-0963">Cytoplasm</keyword>
<comment type="cofactor">
    <cofactor evidence="2">
        <name>Mg(2+)</name>
        <dbReference type="ChEBI" id="CHEBI:18420"/>
    </cofactor>
</comment>
<dbReference type="GO" id="GO:0005737">
    <property type="term" value="C:cytoplasm"/>
    <property type="evidence" value="ECO:0007669"/>
    <property type="project" value="UniProtKB-SubCell"/>
</dbReference>
<feature type="compositionally biased region" description="Polar residues" evidence="9">
    <location>
        <begin position="118"/>
        <end position="143"/>
    </location>
</feature>
<dbReference type="PANTHER" id="PTHR12271:SF40">
    <property type="entry name" value="POLY(A) RNA POLYMERASE GLD2"/>
    <property type="match status" value="1"/>
</dbReference>
<feature type="region of interest" description="Disordered" evidence="9">
    <location>
        <begin position="169"/>
        <end position="204"/>
    </location>
</feature>
<dbReference type="InterPro" id="IPR043519">
    <property type="entry name" value="NT_sf"/>
</dbReference>
<name>A0A6J2UEK3_DROLE</name>
<evidence type="ECO:0000256" key="1">
    <source>
        <dbReference type="ARBA" id="ARBA00001936"/>
    </source>
</evidence>
<dbReference type="SUPFAM" id="SSF81631">
    <property type="entry name" value="PAP/OAS1 substrate-binding domain"/>
    <property type="match status" value="1"/>
</dbReference>
<dbReference type="Pfam" id="PF22600">
    <property type="entry name" value="MTPAP-like_central"/>
    <property type="match status" value="1"/>
</dbReference>
<evidence type="ECO:0000259" key="11">
    <source>
        <dbReference type="Pfam" id="PF22600"/>
    </source>
</evidence>
<evidence type="ECO:0000256" key="6">
    <source>
        <dbReference type="ARBA" id="ARBA00022723"/>
    </source>
</evidence>
<dbReference type="Gene3D" id="3.30.460.10">
    <property type="entry name" value="Beta Polymerase, domain 2"/>
    <property type="match status" value="1"/>
</dbReference>
<feature type="compositionally biased region" description="Low complexity" evidence="9">
    <location>
        <begin position="903"/>
        <end position="932"/>
    </location>
</feature>
<comment type="subcellular location">
    <subcellularLocation>
        <location evidence="3">Cytoplasm</location>
    </subcellularLocation>
</comment>
<evidence type="ECO:0000259" key="10">
    <source>
        <dbReference type="Pfam" id="PF03828"/>
    </source>
</evidence>
<sequence>MYTASRADMKIFATNIDAPSSDESITATSTGMQQQQRQQQQQRKFRQCFAATAAMPSQTVLVQQTKQQNVSNNTSAKYNNANEMSNKSANLLRQSVKFHNHTGNKRQQQQQQLFGGNNHSIVRKNSGNDSNLQSPHYFQQQQHISAASTTTITTTTNNNSVLMKNQNIQTNDANNNDNNNHSGIKLTTKTSKNHKKRNALSSSSSMESSYYRSCSESSAVGTEKATIASTASTSPNALAHIGAESCYSAVIDQLIPMPQSKLQNGTSNCNEKQVPRQQSLCFWNTSDQVYVKPQAYVTTTTQQHMSALSSKQLETSNLSGMSKTTPTTIEVGSNNKQSQRSLQYKHRSPELERTNYQQQQQPQQQQSHYYQNSYPQPKQLTIASFLQKELLPDNEIASEQSSSNNRHSAGNNRHSGNNYSRQQQQQQQGQYQRYGNAHYIGGSYSHNNNHSQNNSHSCQQHQQQQMHQQHANYRRKHNNNNNNSIGIGKKMHFGYSIAVNANANGSGCGSGSGNVGGAQILSVGTPTSTIATTSSASAAATTSNNFNRRLKNNYSNNFNHNGHHPLMLATSGPVTTAHHQNFYNLTYVKVDVTDSQPQPQLPTATHLTASPQQVETTATATAAAGGVDGGGGGEPVALTMTGVANKQTAALLLTPAITLTKPITPQPNGVGMFVPPPNTLQYNAAILSRVIMSPEVGGAGDAAVLSPTTPANMIRCAQLDEAITAAAASDATAAAAELPLAAATVVALQSPTYAAVPLMLQPVSVESQNNIKSQLLPATPIGHQQQQPQQQQQLIFGFPDSYPTATAAIWNHVSSPCYQTPFAALGASPHSHNHHQNLNPNQVELRDSSARSSISPASSDCSLASLSEPHWSNRNRLMAPTMQRHPPQHQSHHQLQPQPYMDLLSPTMASSSSTPSPQHQALPQPQLSPQLAGMSGMHGMPQAQLQAPPPQPQQQSSYGPPPLLGAGGHNYHPHYCGNNCGCGSNSNGSNASISSMASSSNMPLAGWYETMLPPDRYLVQARNVELTAQPEHLVRNCKYDGLSVDIWKRFRSAQQTHKMFKLKMRLWRHLCLWINKGVHPLQQPMFSRFRICLVGSTITGFGTDSSDIDMCLLPQQQPQQPAPHQYHYHNEQRTEALIILNLFHEVLKETVVSNRLSVEIFQEFNLIEARVPILRFKDGFNGIEVDLNYNNCVGIKNTYLLQLYAQLDWRTRPLVVIVKLWAQYHDINDAKRMTISSYSLVLMVLHYLQYGCVPHVLPCLHALYPEKFNLGQQDCVDLDLIEPIETYATHNTQTLGEHLLGFFKYYSNFDFRNYAISVRTGGVLPVAVCRMAKSYKNDAHQWKELNIEEPFDLSNTARSVYDFATFERVKSVFAASARRLEHSLNLNAIFAPIDPISRPPLHQYHHPTQRKQQQTFFMQNYDGIGGKMGSTPLGSHPPAASHVA</sequence>
<feature type="compositionally biased region" description="Polar residues" evidence="9">
    <location>
        <begin position="397"/>
        <end position="414"/>
    </location>
</feature>
<feature type="domain" description="Poly(A) RNA polymerase mitochondrial-like central palm" evidence="11">
    <location>
        <begin position="1042"/>
        <end position="1206"/>
    </location>
</feature>
<evidence type="ECO:0000256" key="5">
    <source>
        <dbReference type="ARBA" id="ARBA00022679"/>
    </source>
</evidence>
<comment type="similarity">
    <text evidence="8">Belongs to the DNA polymerase type-B-like family. GLD2 subfamily.</text>
</comment>
<feature type="region of interest" description="Disordered" evidence="9">
    <location>
        <begin position="310"/>
        <end position="370"/>
    </location>
</feature>
<feature type="compositionally biased region" description="Low complexity" evidence="9">
    <location>
        <begin position="169"/>
        <end position="180"/>
    </location>
</feature>
<feature type="compositionally biased region" description="Low complexity" evidence="9">
    <location>
        <begin position="445"/>
        <end position="471"/>
    </location>
</feature>
<gene>
    <name evidence="13" type="primary">LOC115633306</name>
</gene>
<keyword evidence="6" id="KW-0479">Metal-binding</keyword>
<dbReference type="Gene3D" id="1.10.1410.10">
    <property type="match status" value="1"/>
</dbReference>
<feature type="compositionally biased region" description="Low complexity" evidence="9">
    <location>
        <begin position="415"/>
        <end position="436"/>
    </location>
</feature>
<dbReference type="GO" id="GO:1990817">
    <property type="term" value="F:poly(A) RNA polymerase activity"/>
    <property type="evidence" value="ECO:0007669"/>
    <property type="project" value="UniProtKB-ARBA"/>
</dbReference>
<evidence type="ECO:0000256" key="4">
    <source>
        <dbReference type="ARBA" id="ARBA00022490"/>
    </source>
</evidence>